<dbReference type="Pfam" id="PF00553">
    <property type="entry name" value="CBM_2"/>
    <property type="match status" value="1"/>
</dbReference>
<dbReference type="SUPFAM" id="SSF49384">
    <property type="entry name" value="Carbohydrate-binding domain"/>
    <property type="match status" value="1"/>
</dbReference>
<dbReference type="AlphaFoldDB" id="I0L872"/>
<gene>
    <name evidence="3" type="ORF">MILUP08_44900</name>
</gene>
<organism evidence="3 4">
    <name type="scientific">Micromonospora lupini str. Lupac 08</name>
    <dbReference type="NCBI Taxonomy" id="1150864"/>
    <lineage>
        <taxon>Bacteria</taxon>
        <taxon>Bacillati</taxon>
        <taxon>Actinomycetota</taxon>
        <taxon>Actinomycetes</taxon>
        <taxon>Micromonosporales</taxon>
        <taxon>Micromonosporaceae</taxon>
        <taxon>Micromonospora</taxon>
    </lineage>
</organism>
<feature type="region of interest" description="Disordered" evidence="1">
    <location>
        <begin position="1"/>
        <end position="30"/>
    </location>
</feature>
<dbReference type="Proteomes" id="UP000003448">
    <property type="component" value="Unassembled WGS sequence"/>
</dbReference>
<proteinExistence type="predicted"/>
<dbReference type="Gene3D" id="2.60.40.290">
    <property type="match status" value="1"/>
</dbReference>
<evidence type="ECO:0000313" key="4">
    <source>
        <dbReference type="Proteomes" id="UP000003448"/>
    </source>
</evidence>
<dbReference type="InterPro" id="IPR008965">
    <property type="entry name" value="CBM2/CBM3_carb-bd_dom_sf"/>
</dbReference>
<sequence>MSRPPAVGPTVAPTSARPSTRAPQRPPAVSGRYRVVQSFDGGFIGEVLIVNASGADHGWTVRFDFTGGRLVTAWVEGVPQGTLRQSDGSFTYVSGVDVPAGGSVPLRFHLERASTTPRGCTVDGVRCGGF</sequence>
<dbReference type="eggNOG" id="ENOG5032JTX">
    <property type="taxonomic scope" value="Bacteria"/>
</dbReference>
<feature type="compositionally biased region" description="Polar residues" evidence="1">
    <location>
        <begin position="12"/>
        <end position="22"/>
    </location>
</feature>
<dbReference type="EMBL" id="CAIE01000037">
    <property type="protein sequence ID" value="CCH20019.1"/>
    <property type="molecule type" value="Genomic_DNA"/>
</dbReference>
<feature type="domain" description="CBM2" evidence="2">
    <location>
        <begin position="22"/>
        <end position="130"/>
    </location>
</feature>
<dbReference type="SMART" id="SM00637">
    <property type="entry name" value="CBD_II"/>
    <property type="match status" value="1"/>
</dbReference>
<keyword evidence="4" id="KW-1185">Reference proteome</keyword>
<dbReference type="PROSITE" id="PS51173">
    <property type="entry name" value="CBM2"/>
    <property type="match status" value="1"/>
</dbReference>
<accession>I0L872</accession>
<dbReference type="GO" id="GO:0005975">
    <property type="term" value="P:carbohydrate metabolic process"/>
    <property type="evidence" value="ECO:0007669"/>
    <property type="project" value="InterPro"/>
</dbReference>
<name>I0L872_9ACTN</name>
<evidence type="ECO:0000313" key="3">
    <source>
        <dbReference type="EMBL" id="CCH20019.1"/>
    </source>
</evidence>
<evidence type="ECO:0000256" key="1">
    <source>
        <dbReference type="SAM" id="MobiDB-lite"/>
    </source>
</evidence>
<dbReference type="STRING" id="1150864.MILUP08_44900"/>
<reference evidence="4" key="1">
    <citation type="journal article" date="2012" name="J. Bacteriol.">
        <title>Genome Sequence of Micromonospora lupini Lupac 08, Isolated from Root Nodules of Lupinus angustifolius.</title>
        <authorList>
            <person name="Alonso-Vega P."/>
            <person name="Normand P."/>
            <person name="Bacigalupe R."/>
            <person name="Pujic P."/>
            <person name="Lajus A."/>
            <person name="Vallenet D."/>
            <person name="Carro L."/>
            <person name="Coll P."/>
            <person name="Trujillo M.E."/>
        </authorList>
    </citation>
    <scope>NUCLEOTIDE SEQUENCE [LARGE SCALE GENOMIC DNA]</scope>
    <source>
        <strain evidence="4">Lupac 08</strain>
    </source>
</reference>
<dbReference type="InterPro" id="IPR012291">
    <property type="entry name" value="CBM2_carb-bd_dom_sf"/>
</dbReference>
<dbReference type="InterPro" id="IPR001919">
    <property type="entry name" value="CBD2"/>
</dbReference>
<comment type="caution">
    <text evidence="3">The sequence shown here is derived from an EMBL/GenBank/DDBJ whole genome shotgun (WGS) entry which is preliminary data.</text>
</comment>
<dbReference type="GO" id="GO:0004553">
    <property type="term" value="F:hydrolase activity, hydrolyzing O-glycosyl compounds"/>
    <property type="evidence" value="ECO:0007669"/>
    <property type="project" value="InterPro"/>
</dbReference>
<protein>
    <submittedName>
        <fullName evidence="3">Carbohydrate-binding protein</fullName>
    </submittedName>
</protein>
<evidence type="ECO:0000259" key="2">
    <source>
        <dbReference type="PROSITE" id="PS51173"/>
    </source>
</evidence>
<dbReference type="GO" id="GO:0030247">
    <property type="term" value="F:polysaccharide binding"/>
    <property type="evidence" value="ECO:0007669"/>
    <property type="project" value="UniProtKB-UniRule"/>
</dbReference>